<gene>
    <name evidence="2" type="ORF">ACD_78C00223G0002</name>
</gene>
<dbReference type="AlphaFoldDB" id="K1XHS8"/>
<keyword evidence="1" id="KW-0472">Membrane</keyword>
<evidence type="ECO:0000313" key="2">
    <source>
        <dbReference type="EMBL" id="EKD29895.1"/>
    </source>
</evidence>
<comment type="caution">
    <text evidence="2">The sequence shown here is derived from an EMBL/GenBank/DDBJ whole genome shotgun (WGS) entry which is preliminary data.</text>
</comment>
<organism evidence="2">
    <name type="scientific">uncultured bacterium</name>
    <name type="common">gcode 4</name>
    <dbReference type="NCBI Taxonomy" id="1234023"/>
    <lineage>
        <taxon>Bacteria</taxon>
        <taxon>environmental samples</taxon>
    </lineage>
</organism>
<name>K1XHS8_9BACT</name>
<evidence type="ECO:0000256" key="1">
    <source>
        <dbReference type="SAM" id="Phobius"/>
    </source>
</evidence>
<feature type="transmembrane region" description="Helical" evidence="1">
    <location>
        <begin position="12"/>
        <end position="35"/>
    </location>
</feature>
<protein>
    <submittedName>
        <fullName evidence="2">Uncharacterized protein</fullName>
    </submittedName>
</protein>
<feature type="non-terminal residue" evidence="2">
    <location>
        <position position="141"/>
    </location>
</feature>
<accession>K1XHS8</accession>
<keyword evidence="1" id="KW-1133">Transmembrane helix</keyword>
<sequence>MGEGIMNGVQERIFICVFSLLLGFSLGVAGLNWHIRSLAKSQIVKRVGTIPAGKKVPFTGIATFNENGDLKTCSVPELAPKQWVLLTPAPSSTGRAFLFELAGDKDIHFARIFKGKIIDDGADESVDEHLFGTMAVDAAGL</sequence>
<proteinExistence type="predicted"/>
<dbReference type="EMBL" id="AMFJ01034223">
    <property type="protein sequence ID" value="EKD29895.1"/>
    <property type="molecule type" value="Genomic_DNA"/>
</dbReference>
<keyword evidence="1" id="KW-0812">Transmembrane</keyword>
<reference evidence="2" key="1">
    <citation type="journal article" date="2012" name="Science">
        <title>Fermentation, hydrogen, and sulfur metabolism in multiple uncultivated bacterial phyla.</title>
        <authorList>
            <person name="Wrighton K.C."/>
            <person name="Thomas B.C."/>
            <person name="Sharon I."/>
            <person name="Miller C.S."/>
            <person name="Castelle C.J."/>
            <person name="VerBerkmoes N.C."/>
            <person name="Wilkins M.J."/>
            <person name="Hettich R.L."/>
            <person name="Lipton M.S."/>
            <person name="Williams K.H."/>
            <person name="Long P.E."/>
            <person name="Banfield J.F."/>
        </authorList>
    </citation>
    <scope>NUCLEOTIDE SEQUENCE [LARGE SCALE GENOMIC DNA]</scope>
</reference>